<keyword evidence="1" id="KW-0812">Transmembrane</keyword>
<dbReference type="PANTHER" id="PTHR38794:SF1">
    <property type="entry name" value="INTEGRAL MEMBRANE PROTEIN"/>
    <property type="match status" value="1"/>
</dbReference>
<accession>A0AAD4L746</accession>
<feature type="transmembrane region" description="Helical" evidence="1">
    <location>
        <begin position="15"/>
        <end position="36"/>
    </location>
</feature>
<proteinExistence type="predicted"/>
<keyword evidence="1" id="KW-0472">Membrane</keyword>
<evidence type="ECO:0000313" key="4">
    <source>
        <dbReference type="Proteomes" id="UP001201262"/>
    </source>
</evidence>
<dbReference type="AlphaFoldDB" id="A0AAD4L746"/>
<dbReference type="Pfam" id="PF20684">
    <property type="entry name" value="Fung_rhodopsin"/>
    <property type="match status" value="1"/>
</dbReference>
<dbReference type="Proteomes" id="UP001201262">
    <property type="component" value="Unassembled WGS sequence"/>
</dbReference>
<keyword evidence="1" id="KW-1133">Transmembrane helix</keyword>
<dbReference type="RefSeq" id="XP_046078436.1">
    <property type="nucleotide sequence ID" value="XM_046209735.1"/>
</dbReference>
<feature type="transmembrane region" description="Helical" evidence="1">
    <location>
        <begin position="130"/>
        <end position="152"/>
    </location>
</feature>
<evidence type="ECO:0000259" key="2">
    <source>
        <dbReference type="Pfam" id="PF20684"/>
    </source>
</evidence>
<gene>
    <name evidence="3" type="ORF">BGW36DRAFT_18322</name>
</gene>
<comment type="caution">
    <text evidence="3">The sequence shown here is derived from an EMBL/GenBank/DDBJ whole genome shotgun (WGS) entry which is preliminary data.</text>
</comment>
<dbReference type="PANTHER" id="PTHR38794">
    <property type="entry name" value="INTEGRAL MEMBRANE PROTEIN"/>
    <property type="match status" value="1"/>
</dbReference>
<dbReference type="EMBL" id="JAJTJA010000001">
    <property type="protein sequence ID" value="KAH8705815.1"/>
    <property type="molecule type" value="Genomic_DNA"/>
</dbReference>
<feature type="domain" description="Rhodopsin" evidence="2">
    <location>
        <begin position="36"/>
        <end position="175"/>
    </location>
</feature>
<evidence type="ECO:0000313" key="3">
    <source>
        <dbReference type="EMBL" id="KAH8705815.1"/>
    </source>
</evidence>
<organism evidence="3 4">
    <name type="scientific">Talaromyces proteolyticus</name>
    <dbReference type="NCBI Taxonomy" id="1131652"/>
    <lineage>
        <taxon>Eukaryota</taxon>
        <taxon>Fungi</taxon>
        <taxon>Dikarya</taxon>
        <taxon>Ascomycota</taxon>
        <taxon>Pezizomycotina</taxon>
        <taxon>Eurotiomycetes</taxon>
        <taxon>Eurotiomycetidae</taxon>
        <taxon>Eurotiales</taxon>
        <taxon>Trichocomaceae</taxon>
        <taxon>Talaromyces</taxon>
        <taxon>Talaromyces sect. Bacilispori</taxon>
    </lineage>
</organism>
<name>A0AAD4L746_9EURO</name>
<reference evidence="3" key="1">
    <citation type="submission" date="2021-12" db="EMBL/GenBank/DDBJ databases">
        <title>Convergent genome expansion in fungi linked to evolution of root-endophyte symbiosis.</title>
        <authorList>
            <consortium name="DOE Joint Genome Institute"/>
            <person name="Ke Y.-H."/>
            <person name="Bonito G."/>
            <person name="Liao H.-L."/>
            <person name="Looney B."/>
            <person name="Rojas-Flechas A."/>
            <person name="Nash J."/>
            <person name="Hameed K."/>
            <person name="Schadt C."/>
            <person name="Martin F."/>
            <person name="Crous P.W."/>
            <person name="Miettinen O."/>
            <person name="Magnuson J.K."/>
            <person name="Labbe J."/>
            <person name="Jacobson D."/>
            <person name="Doktycz M.J."/>
            <person name="Veneault-Fourrey C."/>
            <person name="Kuo A."/>
            <person name="Mondo S."/>
            <person name="Calhoun S."/>
            <person name="Riley R."/>
            <person name="Ohm R."/>
            <person name="LaButti K."/>
            <person name="Andreopoulos B."/>
            <person name="Pangilinan J."/>
            <person name="Nolan M."/>
            <person name="Tritt A."/>
            <person name="Clum A."/>
            <person name="Lipzen A."/>
            <person name="Daum C."/>
            <person name="Barry K."/>
            <person name="Grigoriev I.V."/>
            <person name="Vilgalys R."/>
        </authorList>
    </citation>
    <scope>NUCLEOTIDE SEQUENCE</scope>
    <source>
        <strain evidence="3">PMI_201</strain>
    </source>
</reference>
<feature type="transmembrane region" description="Helical" evidence="1">
    <location>
        <begin position="48"/>
        <end position="71"/>
    </location>
</feature>
<feature type="transmembrane region" description="Helical" evidence="1">
    <location>
        <begin position="173"/>
        <end position="192"/>
    </location>
</feature>
<evidence type="ECO:0000256" key="1">
    <source>
        <dbReference type="SAM" id="Phobius"/>
    </source>
</evidence>
<dbReference type="GeneID" id="70240022"/>
<sequence>MDIPAAGEDVTPTNYAPIVQVITWMLLATSFLSLLIRLMTRFFLTKRFAWDDVLIISAFVFSICQSVTYLVPAGQAWGRKLGKDFPATSLMPALRAQYAGNILFVLSIACTKISIPASILPISPISWHRVALQVLGGFVILWTLTSVLALSFQCSLPGPWDYITKTCRSRHSILLYVMSFSVPLELDFPAAYL</sequence>
<dbReference type="InterPro" id="IPR049326">
    <property type="entry name" value="Rhodopsin_dom_fungi"/>
</dbReference>
<keyword evidence="4" id="KW-1185">Reference proteome</keyword>
<protein>
    <recommendedName>
        <fullName evidence="2">Rhodopsin domain-containing protein</fullName>
    </recommendedName>
</protein>